<dbReference type="Proteomes" id="UP001454036">
    <property type="component" value="Unassembled WGS sequence"/>
</dbReference>
<name>A0AAV3NML9_LITER</name>
<protein>
    <submittedName>
        <fullName evidence="2">Uncharacterized protein</fullName>
    </submittedName>
</protein>
<evidence type="ECO:0000313" key="3">
    <source>
        <dbReference type="Proteomes" id="UP001454036"/>
    </source>
</evidence>
<feature type="compositionally biased region" description="Polar residues" evidence="1">
    <location>
        <begin position="282"/>
        <end position="301"/>
    </location>
</feature>
<reference evidence="2 3" key="1">
    <citation type="submission" date="2024-01" db="EMBL/GenBank/DDBJ databases">
        <title>The complete chloroplast genome sequence of Lithospermum erythrorhizon: insights into the phylogenetic relationship among Boraginaceae species and the maternal lineages of purple gromwells.</title>
        <authorList>
            <person name="Okada T."/>
            <person name="Watanabe K."/>
        </authorList>
    </citation>
    <scope>NUCLEOTIDE SEQUENCE [LARGE SCALE GENOMIC DNA]</scope>
</reference>
<gene>
    <name evidence="2" type="ORF">LIER_01880</name>
</gene>
<dbReference type="EMBL" id="BAABME010000195">
    <property type="protein sequence ID" value="GAA0140560.1"/>
    <property type="molecule type" value="Genomic_DNA"/>
</dbReference>
<accession>A0AAV3NML9</accession>
<evidence type="ECO:0000256" key="1">
    <source>
        <dbReference type="SAM" id="MobiDB-lite"/>
    </source>
</evidence>
<dbReference type="AlphaFoldDB" id="A0AAV3NML9"/>
<organism evidence="2 3">
    <name type="scientific">Lithospermum erythrorhizon</name>
    <name type="common">Purple gromwell</name>
    <name type="synonym">Lithospermum officinale var. erythrorhizon</name>
    <dbReference type="NCBI Taxonomy" id="34254"/>
    <lineage>
        <taxon>Eukaryota</taxon>
        <taxon>Viridiplantae</taxon>
        <taxon>Streptophyta</taxon>
        <taxon>Embryophyta</taxon>
        <taxon>Tracheophyta</taxon>
        <taxon>Spermatophyta</taxon>
        <taxon>Magnoliopsida</taxon>
        <taxon>eudicotyledons</taxon>
        <taxon>Gunneridae</taxon>
        <taxon>Pentapetalae</taxon>
        <taxon>asterids</taxon>
        <taxon>lamiids</taxon>
        <taxon>Boraginales</taxon>
        <taxon>Boraginaceae</taxon>
        <taxon>Boraginoideae</taxon>
        <taxon>Lithospermeae</taxon>
        <taxon>Lithospermum</taxon>
    </lineage>
</organism>
<keyword evidence="3" id="KW-1185">Reference proteome</keyword>
<feature type="region of interest" description="Disordered" evidence="1">
    <location>
        <begin position="96"/>
        <end position="116"/>
    </location>
</feature>
<feature type="region of interest" description="Disordered" evidence="1">
    <location>
        <begin position="135"/>
        <end position="164"/>
    </location>
</feature>
<evidence type="ECO:0000313" key="2">
    <source>
        <dbReference type="EMBL" id="GAA0140560.1"/>
    </source>
</evidence>
<sequence>MPKFRTFDGMRDPSNHLKAYDSKLSFWASEDDDTVDLFMDKFGASIIAEEDEEALMNGTTTIVPKVWTTERKANIRANGKCTPIFPIDGEIHKIGRGEEGGRWSNRNSAQRRTTKIPEEETEIEKLIRIGHLKEFVRREHDRSPSPLGDSPRKSTKPRSRIPTRITGRIDTMSGGLAVEEITPIPGSRIADLDFTVREALRTMTIRASFTVMDISGPSRGIGRSERPRVCYQLSVPRGNSLKEPPKKKRHKRNSPGVMKTARPLEDQENSPQEKKSVKKGLLTNNSRLSPLVNNNPRIPSR</sequence>
<comment type="caution">
    <text evidence="2">The sequence shown here is derived from an EMBL/GenBank/DDBJ whole genome shotgun (WGS) entry which is preliminary data.</text>
</comment>
<feature type="region of interest" description="Disordered" evidence="1">
    <location>
        <begin position="235"/>
        <end position="301"/>
    </location>
</feature>
<proteinExistence type="predicted"/>